<sequence length="172" mass="19866">MYFLSISLGLILVISSLFLIRYELNRALHTKAQIIEQSKVYKEEDLFNLLESMQVSIDEMNRAFYDIAADLEGKYSVHEKEIQDLQKLFIELKKSLETAQKSHEVEEVTLNKANDQINFISESPKIAIDLDIKESKRLEVHQLKRQGKSASQIARDLDMGIGEVQLLLKLNR</sequence>
<evidence type="ECO:0000313" key="2">
    <source>
        <dbReference type="EMBL" id="MBM7560614.1"/>
    </source>
</evidence>
<dbReference type="RefSeq" id="WP_204661158.1">
    <property type="nucleotide sequence ID" value="NZ_JAFBDT010000001.1"/>
</dbReference>
<protein>
    <recommendedName>
        <fullName evidence="4">DUF2802 domain-containing protein</fullName>
    </recommendedName>
</protein>
<evidence type="ECO:0000256" key="1">
    <source>
        <dbReference type="SAM" id="Coils"/>
    </source>
</evidence>
<feature type="coiled-coil region" evidence="1">
    <location>
        <begin position="68"/>
        <end position="116"/>
    </location>
</feature>
<evidence type="ECO:0008006" key="4">
    <source>
        <dbReference type="Google" id="ProtNLM"/>
    </source>
</evidence>
<organism evidence="2 3">
    <name type="scientific">Fusibacter tunisiensis</name>
    <dbReference type="NCBI Taxonomy" id="1008308"/>
    <lineage>
        <taxon>Bacteria</taxon>
        <taxon>Bacillati</taxon>
        <taxon>Bacillota</taxon>
        <taxon>Clostridia</taxon>
        <taxon>Eubacteriales</taxon>
        <taxon>Eubacteriales Family XII. Incertae Sedis</taxon>
        <taxon>Fusibacter</taxon>
    </lineage>
</organism>
<reference evidence="2 3" key="1">
    <citation type="submission" date="2021-01" db="EMBL/GenBank/DDBJ databases">
        <title>Genomic Encyclopedia of Type Strains, Phase IV (KMG-IV): sequencing the most valuable type-strain genomes for metagenomic binning, comparative biology and taxonomic classification.</title>
        <authorList>
            <person name="Goeker M."/>
        </authorList>
    </citation>
    <scope>NUCLEOTIDE SEQUENCE [LARGE SCALE GENOMIC DNA]</scope>
    <source>
        <strain evidence="2 3">DSM 24436</strain>
    </source>
</reference>
<keyword evidence="1" id="KW-0175">Coiled coil</keyword>
<proteinExistence type="predicted"/>
<name>A0ABS2MMK6_9FIRM</name>
<evidence type="ECO:0000313" key="3">
    <source>
        <dbReference type="Proteomes" id="UP000767854"/>
    </source>
</evidence>
<dbReference type="Proteomes" id="UP000767854">
    <property type="component" value="Unassembled WGS sequence"/>
</dbReference>
<gene>
    <name evidence="2" type="ORF">JOC49_000123</name>
</gene>
<dbReference type="Pfam" id="PF19610">
    <property type="entry name" value="DUF6115"/>
    <property type="match status" value="1"/>
</dbReference>
<accession>A0ABS2MMK6</accession>
<comment type="caution">
    <text evidence="2">The sequence shown here is derived from an EMBL/GenBank/DDBJ whole genome shotgun (WGS) entry which is preliminary data.</text>
</comment>
<keyword evidence="3" id="KW-1185">Reference proteome</keyword>
<dbReference type="InterPro" id="IPR046118">
    <property type="entry name" value="DUF6115"/>
</dbReference>
<dbReference type="EMBL" id="JAFBDT010000001">
    <property type="protein sequence ID" value="MBM7560614.1"/>
    <property type="molecule type" value="Genomic_DNA"/>
</dbReference>